<dbReference type="PANTHER" id="PTHR43685">
    <property type="entry name" value="GLYCOSYLTRANSFERASE"/>
    <property type="match status" value="1"/>
</dbReference>
<dbReference type="InterPro" id="IPR029044">
    <property type="entry name" value="Nucleotide-diphossugar_trans"/>
</dbReference>
<feature type="domain" description="Glycosyltransferase 2-like" evidence="2">
    <location>
        <begin position="4"/>
        <end position="169"/>
    </location>
</feature>
<evidence type="ECO:0000313" key="5">
    <source>
        <dbReference type="Proteomes" id="UP001501425"/>
    </source>
</evidence>
<keyword evidence="1" id="KW-0472">Membrane</keyword>
<keyword evidence="1" id="KW-0812">Transmembrane</keyword>
<dbReference type="GO" id="GO:0016757">
    <property type="term" value="F:glycosyltransferase activity"/>
    <property type="evidence" value="ECO:0007669"/>
    <property type="project" value="UniProtKB-KW"/>
</dbReference>
<keyword evidence="1" id="KW-1133">Transmembrane helix</keyword>
<dbReference type="InterPro" id="IPR050834">
    <property type="entry name" value="Glycosyltransf_2"/>
</dbReference>
<evidence type="ECO:0000259" key="2">
    <source>
        <dbReference type="Pfam" id="PF00535"/>
    </source>
</evidence>
<dbReference type="EMBL" id="BAAADQ010000007">
    <property type="protein sequence ID" value="GAA0542064.1"/>
    <property type="molecule type" value="Genomic_DNA"/>
</dbReference>
<reference evidence="3" key="1">
    <citation type="journal article" date="2014" name="Int. J. Syst. Evol. Microbiol.">
        <title>Complete genome sequence of Corynebacterium casei LMG S-19264T (=DSM 44701T), isolated from a smear-ripened cheese.</title>
        <authorList>
            <consortium name="US DOE Joint Genome Institute (JGI-PGF)"/>
            <person name="Walter F."/>
            <person name="Albersmeier A."/>
            <person name="Kalinowski J."/>
            <person name="Ruckert C."/>
        </authorList>
    </citation>
    <scope>NUCLEOTIDE SEQUENCE</scope>
    <source>
        <strain evidence="3">JCM 14265</strain>
    </source>
</reference>
<dbReference type="Proteomes" id="UP001501425">
    <property type="component" value="Unassembled WGS sequence"/>
</dbReference>
<gene>
    <name evidence="3" type="primary">aglG</name>
    <name evidence="4" type="ORF">ABNG02_13005</name>
    <name evidence="3" type="ORF">GCM10008994_16440</name>
</gene>
<keyword evidence="6" id="KW-1185">Reference proteome</keyword>
<name>A0AAV3SS77_9EURY</name>
<dbReference type="Pfam" id="PF00535">
    <property type="entry name" value="Glycos_transf_2"/>
    <property type="match status" value="1"/>
</dbReference>
<dbReference type="InterPro" id="IPR053553">
    <property type="entry name" value="GDP_glucuronosyltransferase"/>
</dbReference>
<dbReference type="NCBIfam" id="NF041394">
    <property type="entry name" value="GtaseAglG_Halo"/>
    <property type="match status" value="1"/>
</dbReference>
<protein>
    <submittedName>
        <fullName evidence="3">Glucosyl-dolichyl phosphate glucuronosyltransferase</fullName>
        <ecNumber evidence="4">2.4.1.356</ecNumber>
    </submittedName>
</protein>
<comment type="caution">
    <text evidence="3">The sequence shown here is derived from an EMBL/GenBank/DDBJ whole genome shotgun (WGS) entry which is preliminary data.</text>
</comment>
<dbReference type="RefSeq" id="WP_343778190.1">
    <property type="nucleotide sequence ID" value="NZ_BAAADQ010000007.1"/>
</dbReference>
<dbReference type="Proteomes" id="UP001567571">
    <property type="component" value="Unassembled WGS sequence"/>
</dbReference>
<evidence type="ECO:0000313" key="3">
    <source>
        <dbReference type="EMBL" id="GAA0542064.1"/>
    </source>
</evidence>
<evidence type="ECO:0000313" key="6">
    <source>
        <dbReference type="Proteomes" id="UP001567571"/>
    </source>
</evidence>
<dbReference type="EMBL" id="JBEDNW010000007">
    <property type="protein sequence ID" value="MEZ3168244.1"/>
    <property type="molecule type" value="Genomic_DNA"/>
</dbReference>
<reference evidence="4 6" key="3">
    <citation type="submission" date="2024-06" db="EMBL/GenBank/DDBJ databases">
        <title>Halorubrum miltondacostae sp. nov., a potential PHA producer isolated from an inland solar saltern in Rio Maior, Portugal.</title>
        <authorList>
            <person name="Albuquerque L."/>
            <person name="Viver T."/>
            <person name="Barroso C."/>
            <person name="Claudino R."/>
            <person name="Galvan M."/>
            <person name="Simoes G."/>
            <person name="Lobo Da Cunha A."/>
            <person name="Egas C."/>
        </authorList>
    </citation>
    <scope>NUCLEOTIDE SEQUENCE [LARGE SCALE GENOMIC DNA]</scope>
    <source>
        <strain evidence="4 6">DSM 18646</strain>
    </source>
</reference>
<dbReference type="AlphaFoldDB" id="A0AAV3SS77"/>
<keyword evidence="4" id="KW-0808">Transferase</keyword>
<dbReference type="EC" id="2.4.1.356" evidence="4"/>
<sequence length="315" mass="35603">MKVSVIVCTYAMNRYSDFAEAVRSALDQTYEPIEVVLVSDGNERVADRMREDFGDRANVRVHNNDENRGISYSRTKGAELADGDLIAFLDDDAIATPEWIKTLVETYESTDAYVVGGRLAPQWVAGEPSFLPEEFHWLIGCTEKGFAEHLEEVRNTYGSNIAFNRGVFLDVGGYDEETGRKGDSHVQAHEAPACIRVREQSGRGVVYNEEAVVFHKIFEYRTDFRWLVGRAFWQGYSKRVMNLRYPEDEGNEREYLRDLTTRYVPGRLRSFLADPTSAKLAQLLAIFVFTAAVGFGYLYGVATYRNSSQEGLSSG</sequence>
<dbReference type="InterPro" id="IPR001173">
    <property type="entry name" value="Glyco_trans_2-like"/>
</dbReference>
<accession>A0AAV3SS77</accession>
<organism evidence="3 5">
    <name type="scientific">Halorubrum ejinorense</name>
    <dbReference type="NCBI Taxonomy" id="425309"/>
    <lineage>
        <taxon>Archaea</taxon>
        <taxon>Methanobacteriati</taxon>
        <taxon>Methanobacteriota</taxon>
        <taxon>Stenosarchaea group</taxon>
        <taxon>Halobacteria</taxon>
        <taxon>Halobacteriales</taxon>
        <taxon>Haloferacaceae</taxon>
        <taxon>Halorubrum</taxon>
    </lineage>
</organism>
<keyword evidence="4" id="KW-0328">Glycosyltransferase</keyword>
<evidence type="ECO:0000313" key="4">
    <source>
        <dbReference type="EMBL" id="MEZ3168244.1"/>
    </source>
</evidence>
<dbReference type="PANTHER" id="PTHR43685:SF2">
    <property type="entry name" value="GLYCOSYLTRANSFERASE 2-LIKE DOMAIN-CONTAINING PROTEIN"/>
    <property type="match status" value="1"/>
</dbReference>
<dbReference type="SUPFAM" id="SSF53448">
    <property type="entry name" value="Nucleotide-diphospho-sugar transferases"/>
    <property type="match status" value="1"/>
</dbReference>
<feature type="transmembrane region" description="Helical" evidence="1">
    <location>
        <begin position="280"/>
        <end position="299"/>
    </location>
</feature>
<dbReference type="CDD" id="cd00761">
    <property type="entry name" value="Glyco_tranf_GTA_type"/>
    <property type="match status" value="1"/>
</dbReference>
<reference evidence="3" key="2">
    <citation type="submission" date="2023-12" db="EMBL/GenBank/DDBJ databases">
        <authorList>
            <person name="Sun Q."/>
            <person name="Inoue M."/>
        </authorList>
    </citation>
    <scope>NUCLEOTIDE SEQUENCE</scope>
    <source>
        <strain evidence="3">JCM 14265</strain>
    </source>
</reference>
<evidence type="ECO:0000256" key="1">
    <source>
        <dbReference type="SAM" id="Phobius"/>
    </source>
</evidence>
<proteinExistence type="predicted"/>
<dbReference type="Gene3D" id="3.90.550.10">
    <property type="entry name" value="Spore Coat Polysaccharide Biosynthesis Protein SpsA, Chain A"/>
    <property type="match status" value="1"/>
</dbReference>